<feature type="region of interest" description="Disordered" evidence="7">
    <location>
        <begin position="245"/>
        <end position="444"/>
    </location>
</feature>
<dbReference type="EMBL" id="JACASE010000006">
    <property type="protein sequence ID" value="KAF6456941.1"/>
    <property type="molecule type" value="Genomic_DNA"/>
</dbReference>
<dbReference type="Pfam" id="PF15276">
    <property type="entry name" value="PP1_bind"/>
    <property type="match status" value="1"/>
</dbReference>
<feature type="compositionally biased region" description="Basic and acidic residues" evidence="7">
    <location>
        <begin position="1626"/>
        <end position="1645"/>
    </location>
</feature>
<accession>A0A7J8GAV0</accession>
<dbReference type="CDD" id="cd22673">
    <property type="entry name" value="FHA_Ki67"/>
    <property type="match status" value="1"/>
</dbReference>
<protein>
    <recommendedName>
        <fullName evidence="8">FHA domain-containing protein</fullName>
    </recommendedName>
</protein>
<dbReference type="Pfam" id="PF00498">
    <property type="entry name" value="FHA"/>
    <property type="match status" value="1"/>
</dbReference>
<dbReference type="PROSITE" id="PS50006">
    <property type="entry name" value="FHA_DOMAIN"/>
    <property type="match status" value="1"/>
</dbReference>
<feature type="compositionally biased region" description="Basic residues" evidence="7">
    <location>
        <begin position="2015"/>
        <end position="2024"/>
    </location>
</feature>
<dbReference type="InterPro" id="IPR000253">
    <property type="entry name" value="FHA_dom"/>
</dbReference>
<feature type="compositionally biased region" description="Basic and acidic residues" evidence="7">
    <location>
        <begin position="224"/>
        <end position="233"/>
    </location>
</feature>
<evidence type="ECO:0000313" key="10">
    <source>
        <dbReference type="Proteomes" id="UP000593571"/>
    </source>
</evidence>
<feature type="compositionally biased region" description="Basic and acidic residues" evidence="7">
    <location>
        <begin position="2223"/>
        <end position="2247"/>
    </location>
</feature>
<dbReference type="SUPFAM" id="SSF49879">
    <property type="entry name" value="SMAD/FHA domain"/>
    <property type="match status" value="1"/>
</dbReference>
<feature type="compositionally biased region" description="Basic and acidic residues" evidence="7">
    <location>
        <begin position="1741"/>
        <end position="1753"/>
    </location>
</feature>
<evidence type="ECO:0000259" key="8">
    <source>
        <dbReference type="PROSITE" id="PS50006"/>
    </source>
</evidence>
<feature type="compositionally biased region" description="Basic and acidic residues" evidence="7">
    <location>
        <begin position="1505"/>
        <end position="1525"/>
    </location>
</feature>
<feature type="region of interest" description="Disordered" evidence="7">
    <location>
        <begin position="1316"/>
        <end position="1543"/>
    </location>
</feature>
<evidence type="ECO:0000256" key="2">
    <source>
        <dbReference type="ARBA" id="ARBA00022499"/>
    </source>
</evidence>
<feature type="region of interest" description="Disordered" evidence="7">
    <location>
        <begin position="484"/>
        <end position="632"/>
    </location>
</feature>
<evidence type="ECO:0000256" key="4">
    <source>
        <dbReference type="ARBA" id="ARBA00022843"/>
    </source>
</evidence>
<feature type="compositionally biased region" description="Basic and acidic residues" evidence="7">
    <location>
        <begin position="1021"/>
        <end position="1044"/>
    </location>
</feature>
<evidence type="ECO:0000256" key="3">
    <source>
        <dbReference type="ARBA" id="ARBA00022553"/>
    </source>
</evidence>
<keyword evidence="3" id="KW-0597">Phosphoprotein</keyword>
<feature type="compositionally biased region" description="Basic residues" evidence="7">
    <location>
        <begin position="1168"/>
        <end position="1180"/>
    </location>
</feature>
<feature type="compositionally biased region" description="Basic residues" evidence="7">
    <location>
        <begin position="1531"/>
        <end position="1543"/>
    </location>
</feature>
<dbReference type="GO" id="GO:0007088">
    <property type="term" value="P:regulation of mitotic nuclear division"/>
    <property type="evidence" value="ECO:0007669"/>
    <property type="project" value="TreeGrafter"/>
</dbReference>
<feature type="region of interest" description="Disordered" evidence="7">
    <location>
        <begin position="99"/>
        <end position="233"/>
    </location>
</feature>
<feature type="region of interest" description="Disordered" evidence="7">
    <location>
        <begin position="1921"/>
        <end position="2125"/>
    </location>
</feature>
<evidence type="ECO:0000256" key="1">
    <source>
        <dbReference type="ARBA" id="ARBA00004123"/>
    </source>
</evidence>
<keyword evidence="4" id="KW-0832">Ubl conjugation</keyword>
<dbReference type="PANTHER" id="PTHR21603:SF17">
    <property type="entry name" value="PROLIFERATION MARKER PROTEIN KI-67"/>
    <property type="match status" value="1"/>
</dbReference>
<dbReference type="SMART" id="SM01295">
    <property type="entry name" value="K167R"/>
    <property type="match status" value="12"/>
</dbReference>
<dbReference type="PANTHER" id="PTHR21603">
    <property type="entry name" value="ANTIGEN KI-67-LIKE PROTEIN"/>
    <property type="match status" value="1"/>
</dbReference>
<dbReference type="InterPro" id="IPR008984">
    <property type="entry name" value="SMAD_FHA_dom_sf"/>
</dbReference>
<proteinExistence type="predicted"/>
<evidence type="ECO:0000256" key="5">
    <source>
        <dbReference type="ARBA" id="ARBA00023242"/>
    </source>
</evidence>
<feature type="compositionally biased region" description="Polar residues" evidence="7">
    <location>
        <begin position="685"/>
        <end position="694"/>
    </location>
</feature>
<feature type="region of interest" description="Disordered" evidence="7">
    <location>
        <begin position="1797"/>
        <end position="1821"/>
    </location>
</feature>
<keyword evidence="10" id="KW-1185">Reference proteome</keyword>
<feature type="region of interest" description="Disordered" evidence="7">
    <location>
        <begin position="784"/>
        <end position="1180"/>
    </location>
</feature>
<keyword evidence="2" id="KW-1017">Isopeptide bond</keyword>
<feature type="region of interest" description="Disordered" evidence="7">
    <location>
        <begin position="1279"/>
        <end position="1301"/>
    </location>
</feature>
<feature type="compositionally biased region" description="Polar residues" evidence="7">
    <location>
        <begin position="2578"/>
        <end position="2588"/>
    </location>
</feature>
<feature type="compositionally biased region" description="Basic and acidic residues" evidence="7">
    <location>
        <begin position="1984"/>
        <end position="1996"/>
    </location>
</feature>
<dbReference type="InterPro" id="IPR029334">
    <property type="entry name" value="PP1-bd"/>
</dbReference>
<dbReference type="SMART" id="SM00240">
    <property type="entry name" value="FHA"/>
    <property type="match status" value="1"/>
</dbReference>
<feature type="region of interest" description="Disordered" evidence="7">
    <location>
        <begin position="1610"/>
        <end position="1665"/>
    </location>
</feature>
<dbReference type="GO" id="GO:0051983">
    <property type="term" value="P:regulation of chromosome segregation"/>
    <property type="evidence" value="ECO:0007669"/>
    <property type="project" value="TreeGrafter"/>
</dbReference>
<feature type="compositionally biased region" description="Basic residues" evidence="7">
    <location>
        <begin position="1411"/>
        <end position="1420"/>
    </location>
</feature>
<evidence type="ECO:0000256" key="6">
    <source>
        <dbReference type="ARBA" id="ARBA00023306"/>
    </source>
</evidence>
<feature type="domain" description="FHA" evidence="8">
    <location>
        <begin position="27"/>
        <end position="76"/>
    </location>
</feature>
<sequence>MGPTGRLVTIKRSGVDGPHFPLSLSTCLFGRGIECDIRIQLPVVSKQHCKIEISGQKATLFNFSATNPTQVNGSVIDEPVQLKHGDLITIVDRSFRYENESHQKGSKTTEFPGQRREQASPCRGPRSDFSSDPDGDVQDPSARSEVAEEGVSGPVPAGRGGAARGTPRASGEPIARKTPDVPSSALPGDDGRNAAGPPAGEHREDSSATSASGSGELTCPSPRCPEKRGENESPFRQLYECLKEELDVKSEKENVLQSRRKSGSRSHRTADNGSAGGSQGGAQPRVSPKPGRRLGPRPHSEAGSASGDRGRGRTEAGRTDAGPAHTPRDAAGPRVAPRELTKGESPAPCPQQHSRPGPGGDRTRGGDSVSPGPRVSLGAGGGPSSPERILTRTQTQTATRDDSADKFGNTPEKALPKKRRSGVPTDADLLAVDAETQAQAPLSPLRAQVERKVLDEPLGAGPPGLQSADVSNFPEAVHKMEGVPSKRRRVSFGGHLRPELFDENLPPNTPLKRGETPTKRRSLGTHTPAVLKKIIKEQPPPSGKDDASEIPSGTPAQNALPSLPARTPTGPAAAHTHGARPPPSGPPCTQGTDLPRSGGRRSSGRPPRPSVGRSQLELLQAIHSKRRSGASEANLMVAKSWADVVRLSAKQAQTKVAKRGAQRPPSKRQRRSSAPKKPMGGVHHPSSTGHANSPCTIVVGKAHLEKVNAPARPCRMLNSYVFSRKIDFNEDLSGLTEMFKTPAKEKLQMPSIRPTTFSNSEDLLRKTFAVPNSEEETLLHTAKHSGETVFPGTRSAPGEPSDKTSASPAFRLQRFTVTGDVGRARPRAEPLRAASGADGLGRSAELGNTQTPGAAGGPEVSEADAVEATRGRRLGKTPLREQTAEGELTESEGAAQKCRKNDKLEENSEKAAGARRSRASELRRAVRPEDPLALWRLQGTDPEGARDGRGAPRSPVRAKEPGDTESRTTTAGSKPPEPEPLGTPARANIRIRTPSRDASVGVLSAHGERPRTPGESTNTRGDPEGGEKEVKASAETPEQKRDPAENAAGSRRSRTPQRKVQALEDLAGFRELFQTPKPTVGPVTDDKTKILCRSPQPEPINTSTGRKSRLKTPIEKVDVEEEPSAPRKPAPTPGGATGLHGEPSDGKEIRVFKTTPEQKLDPAENAARSRRRSRTPKRKVQALEDLAGFTELFQTPKSTAEPVTDDKTHNVPCRSPQVDPVITSTIMAKGLKTLLQKVDVEEALLALRKSPRAPGGTTGAPRELAGDEKVIEFFQAIPEQKLDPAENAAGSKRRSRTPKRKVQALDDLAGFTELFQTPKPTVGPVTDDKTKIACRSPQAEPVTMPTGRRSRLKTSFGKVDTEEDISAPRNPMPTPGDTTQSHREARGDDKDINNLNQIPEQKLDPAENTARSRRRSRTPQRKIQALEDLAGFRELFQTPKPTVGPVTDDKTKILCRSPQPEPINTSTRRKSRLKTPIEKVDVEEEPSAPRKPAPTPGGATGLHGEPSDGKEIRVFKTTPEQKLDPAENAARSRRRSRTPKRKVQALEDLAGFTELFQTPKSTVEPVTDDKTKITYKSPQAEPVVTSTIMTRWLKTPPCKVDVEEALLALRKSPQAPRGSTGAPREPAGDEITKASKMVPEQKLDPAENVTGSRRRSRTPKRKVQALDDLAGFTELFQTPKSTVEPVTVDKTKIACRSPQAEPVTMPTGRRRRLKTSLGKVDTEEDISAPRNPTPTPGDTTQSHREARGDDKDINNLNQIPEQKLDPAENAARSRRRSRTPQRKVQALEDLAGFTELFQTPKPTVGPVTDDKTHNVPCRSPQVDPVITSAIMAKGLKTLLQKVDVEEALLALRKSPRAPGGTAGAPREAAGDEEVIEFFQATPEQKLDPAENAARSRRRSRTPMRKVQALEDLAGFRELFQTPKSTVEPVTDDKTKIACRSPQAEPVTMPTGRRSRLKTSFGKVDTEEDISALRNPTPTPGDTTQSHREAGGDDKDISNLNQIPEQKLDPAENAARSRRRSRTPQRKVQALEDLAGFTELFQTPKSTVGPVTDDKTNNVPCRSPQPEPINTSTSRKSRLKTPVEKVDVEEKPSAPRKPTPTPGGATGLHGEPGDGKDIGAFTATPDLKPELAEIVIGSKKRPGTPKGKVQALEDLAGIAELFRTPDRTVTPVTDDKAQIACRSPQAEPAGRKKRLKAPSGKADAEVEPSALKKPSRASRKTTSSHREPKGDDEDIKLCKKTSEQKADSAETVTRSQRRPRAPKEMARALGDVAGLREPFPASEHADGQSARTLRQSSRPDLGILAASEKRQRKAPAGKEDVEEPAAAGKPTRTPGKTSRSRRAPAGGSKHAGVSQGAEGQRPGPAEIAVGSRRRLRARAGQPSPPEDQPGGHELIAAPGPDRAPGSDAESTQRDPAPTRGRRKPAQTSRRVPRALRGEPTEDPAGSQSESVPRSPTRKRGEDENPAGAKRLRPRACPQDAAEGPPLQKRQRTAPRESRPAPGPAVSETTSQRLSAERTDLPGSTVSAKSKRRQAEDVAPAEKGMSLRSRRPNKTSGAEQGPGITSAEKAPTRRNEKKTPNASQETNLQNLEDRAENPAPGGQAQGGGARPRPGRQRRAPPGAAGDAAESRPALHGDARGEKEGAKRSGRGCSRPRKVAAPPAGDTSENEPKRRVTRSAKRSAENLTKETDSVCIRKIRTRSRRDSEDI</sequence>
<feature type="compositionally biased region" description="Basic and acidic residues" evidence="7">
    <location>
        <begin position="2080"/>
        <end position="2092"/>
    </location>
</feature>
<feature type="compositionally biased region" description="Basic and acidic residues" evidence="7">
    <location>
        <begin position="1142"/>
        <end position="1162"/>
    </location>
</feature>
<dbReference type="GO" id="GO:0005694">
    <property type="term" value="C:chromosome"/>
    <property type="evidence" value="ECO:0007669"/>
    <property type="project" value="TreeGrafter"/>
</dbReference>
<comment type="caution">
    <text evidence="9">The sequence shown here is derived from an EMBL/GenBank/DDBJ whole genome shotgun (WGS) entry which is preliminary data.</text>
</comment>
<feature type="compositionally biased region" description="Basic residues" evidence="7">
    <location>
        <begin position="1291"/>
        <end position="1301"/>
    </location>
</feature>
<keyword evidence="6" id="KW-0131">Cell cycle</keyword>
<feature type="compositionally biased region" description="Basic and acidic residues" evidence="7">
    <location>
        <begin position="2679"/>
        <end position="2689"/>
    </location>
</feature>
<evidence type="ECO:0000313" key="9">
    <source>
        <dbReference type="EMBL" id="KAF6456941.1"/>
    </source>
</evidence>
<feature type="compositionally biased region" description="Basic and acidic residues" evidence="7">
    <location>
        <begin position="245"/>
        <end position="254"/>
    </location>
</feature>
<dbReference type="GO" id="GO:0005634">
    <property type="term" value="C:nucleus"/>
    <property type="evidence" value="ECO:0007669"/>
    <property type="project" value="UniProtKB-SubCell"/>
</dbReference>
<dbReference type="Proteomes" id="UP000593571">
    <property type="component" value="Unassembled WGS sequence"/>
</dbReference>
<comment type="subcellular location">
    <subcellularLocation>
        <location evidence="1">Nucleus</location>
    </subcellularLocation>
</comment>
<feature type="compositionally biased region" description="Basic and acidic residues" evidence="7">
    <location>
        <begin position="2568"/>
        <end position="2577"/>
    </location>
</feature>
<name>A0A7J8GAV0_ROUAE</name>
<feature type="compositionally biased region" description="Basic residues" evidence="7">
    <location>
        <begin position="656"/>
        <end position="674"/>
    </location>
</feature>
<feature type="compositionally biased region" description="Basic residues" evidence="7">
    <location>
        <begin position="2212"/>
        <end position="2222"/>
    </location>
</feature>
<feature type="compositionally biased region" description="Basic residues" evidence="7">
    <location>
        <begin position="1652"/>
        <end position="1663"/>
    </location>
</feature>
<reference evidence="9 10" key="1">
    <citation type="journal article" date="2020" name="Nature">
        <title>Six reference-quality genomes reveal evolution of bat adaptations.</title>
        <authorList>
            <person name="Jebb D."/>
            <person name="Huang Z."/>
            <person name="Pippel M."/>
            <person name="Hughes G.M."/>
            <person name="Lavrichenko K."/>
            <person name="Devanna P."/>
            <person name="Winkler S."/>
            <person name="Jermiin L.S."/>
            <person name="Skirmuntt E.C."/>
            <person name="Katzourakis A."/>
            <person name="Burkitt-Gray L."/>
            <person name="Ray D.A."/>
            <person name="Sullivan K.A.M."/>
            <person name="Roscito J.G."/>
            <person name="Kirilenko B.M."/>
            <person name="Davalos L.M."/>
            <person name="Corthals A.P."/>
            <person name="Power M.L."/>
            <person name="Jones G."/>
            <person name="Ransome R.D."/>
            <person name="Dechmann D.K.N."/>
            <person name="Locatelli A.G."/>
            <person name="Puechmaille S.J."/>
            <person name="Fedrigo O."/>
            <person name="Jarvis E.D."/>
            <person name="Hiller M."/>
            <person name="Vernes S.C."/>
            <person name="Myers E.W."/>
            <person name="Teeling E.C."/>
        </authorList>
    </citation>
    <scope>NUCLEOTIDE SEQUENCE [LARGE SCALE GENOMIC DNA]</scope>
    <source>
        <strain evidence="9">MRouAeg1</strain>
        <tissue evidence="9">Muscle</tissue>
    </source>
</reference>
<feature type="compositionally biased region" description="Basic and acidic residues" evidence="7">
    <location>
        <begin position="1380"/>
        <end position="1392"/>
    </location>
</feature>
<organism evidence="9 10">
    <name type="scientific">Rousettus aegyptiacus</name>
    <name type="common">Egyptian fruit bat</name>
    <name type="synonym">Pteropus aegyptiacus</name>
    <dbReference type="NCBI Taxonomy" id="9407"/>
    <lineage>
        <taxon>Eukaryota</taxon>
        <taxon>Metazoa</taxon>
        <taxon>Chordata</taxon>
        <taxon>Craniata</taxon>
        <taxon>Vertebrata</taxon>
        <taxon>Euteleostomi</taxon>
        <taxon>Mammalia</taxon>
        <taxon>Eutheria</taxon>
        <taxon>Laurasiatheria</taxon>
        <taxon>Chiroptera</taxon>
        <taxon>Yinpterochiroptera</taxon>
        <taxon>Pteropodoidea</taxon>
        <taxon>Pteropodidae</taxon>
        <taxon>Rousettinae</taxon>
        <taxon>Rousettus</taxon>
    </lineage>
</organism>
<gene>
    <name evidence="9" type="ORF">HJG63_011572</name>
</gene>
<keyword evidence="5" id="KW-0539">Nucleus</keyword>
<feature type="compositionally biased region" description="Basic and acidic residues" evidence="7">
    <location>
        <begin position="918"/>
        <end position="930"/>
    </location>
</feature>
<feature type="compositionally biased region" description="Basic and acidic residues" evidence="7">
    <location>
        <begin position="899"/>
        <end position="909"/>
    </location>
</feature>
<feature type="compositionally biased region" description="Basic residues" evidence="7">
    <location>
        <begin position="258"/>
        <end position="267"/>
    </location>
</feature>
<feature type="compositionally biased region" description="Basic residues" evidence="7">
    <location>
        <begin position="1772"/>
        <end position="1781"/>
    </location>
</feature>
<dbReference type="InterPro" id="IPR012568">
    <property type="entry name" value="KI67R"/>
</dbReference>
<feature type="region of interest" description="Disordered" evidence="7">
    <location>
        <begin position="1694"/>
        <end position="1785"/>
    </location>
</feature>
<dbReference type="Gene3D" id="2.60.200.20">
    <property type="match status" value="1"/>
</dbReference>
<feature type="compositionally biased region" description="Basic and acidic residues" evidence="7">
    <location>
        <begin position="957"/>
        <end position="966"/>
    </location>
</feature>
<dbReference type="Pfam" id="PF08065">
    <property type="entry name" value="KI67R"/>
    <property type="match status" value="12"/>
</dbReference>
<feature type="compositionally biased region" description="Basic residues" evidence="7">
    <location>
        <begin position="2645"/>
        <end position="2655"/>
    </location>
</feature>
<feature type="compositionally biased region" description="Basic and acidic residues" evidence="7">
    <location>
        <begin position="308"/>
        <end position="318"/>
    </location>
</feature>
<feature type="region of interest" description="Disordered" evidence="7">
    <location>
        <begin position="2165"/>
        <end position="2707"/>
    </location>
</feature>
<feature type="compositionally biased region" description="Basic and acidic residues" evidence="7">
    <location>
        <begin position="2626"/>
        <end position="2644"/>
    </location>
</feature>
<feature type="region of interest" description="Disordered" evidence="7">
    <location>
        <begin position="1193"/>
        <end position="1217"/>
    </location>
</feature>
<evidence type="ECO:0000256" key="7">
    <source>
        <dbReference type="SAM" id="MobiDB-lite"/>
    </source>
</evidence>
<feature type="compositionally biased region" description="Polar residues" evidence="7">
    <location>
        <begin position="1973"/>
        <end position="1983"/>
    </location>
</feature>
<feature type="compositionally biased region" description="Polar residues" evidence="7">
    <location>
        <begin position="2288"/>
        <end position="2297"/>
    </location>
</feature>
<feature type="region of interest" description="Disordered" evidence="7">
    <location>
        <begin position="649"/>
        <end position="694"/>
    </location>
</feature>